<keyword evidence="4" id="KW-1185">Reference proteome</keyword>
<dbReference type="EMBL" id="WRPP01000002">
    <property type="protein sequence ID" value="MVU78494.1"/>
    <property type="molecule type" value="Genomic_DNA"/>
</dbReference>
<sequence length="278" mass="30060">MAFENVGKFGAWQFYTQFTPETVAELEGLGYGAVWLGGSPPADWDGYEQLLAGSDSIVVGTSIVNVWGSRPEVAARTYLRLEDKFPGRFLLGIGVGHREHTAAFTKPYDALMNYLDVLDAHGVPQQGRALAALGPRVARLARERTAGALPYLTVPEHTAEVRGILGPDALLAVEHKVVLDQDAQRARAAGREKAGYYLGLVNYVNNLGRFGFDTDDLTQPGSDRLIDAVVAHGSADQIADRLAEHVRAGADHVAAQVISEDYLSVLRTLAPLLAERLN</sequence>
<proteinExistence type="predicted"/>
<gene>
    <name evidence="3" type="ORF">GPX89_14715</name>
</gene>
<dbReference type="InterPro" id="IPR050564">
    <property type="entry name" value="F420-G6PD/mer"/>
</dbReference>
<dbReference type="SUPFAM" id="SSF51679">
    <property type="entry name" value="Bacterial luciferase-like"/>
    <property type="match status" value="1"/>
</dbReference>
<dbReference type="InterPro" id="IPR019922">
    <property type="entry name" value="Lucif-like_OxRdatse_MSMEG_4141"/>
</dbReference>
<dbReference type="AlphaFoldDB" id="A0A7K1UVU5"/>
<dbReference type="InterPro" id="IPR011251">
    <property type="entry name" value="Luciferase-like_dom"/>
</dbReference>
<organism evidence="3 4">
    <name type="scientific">Nocardia terrae</name>
    <dbReference type="NCBI Taxonomy" id="2675851"/>
    <lineage>
        <taxon>Bacteria</taxon>
        <taxon>Bacillati</taxon>
        <taxon>Actinomycetota</taxon>
        <taxon>Actinomycetes</taxon>
        <taxon>Mycobacteriales</taxon>
        <taxon>Nocardiaceae</taxon>
        <taxon>Nocardia</taxon>
    </lineage>
</organism>
<dbReference type="PANTHER" id="PTHR43244:SF1">
    <property type="entry name" value="5,10-METHYLENETETRAHYDROMETHANOPTERIN REDUCTASE"/>
    <property type="match status" value="1"/>
</dbReference>
<name>A0A7K1UVU5_9NOCA</name>
<dbReference type="InterPro" id="IPR036661">
    <property type="entry name" value="Luciferase-like_sf"/>
</dbReference>
<dbReference type="Proteomes" id="UP000466794">
    <property type="component" value="Unassembled WGS sequence"/>
</dbReference>
<reference evidence="3 4" key="1">
    <citation type="submission" date="2019-12" db="EMBL/GenBank/DDBJ databases">
        <title>Nocardia sp. nov. ET3-3 isolated from soil.</title>
        <authorList>
            <person name="Kanchanasin P."/>
            <person name="Tanasupawat S."/>
            <person name="Yuki M."/>
            <person name="Kudo T."/>
        </authorList>
    </citation>
    <scope>NUCLEOTIDE SEQUENCE [LARGE SCALE GENOMIC DNA]</scope>
    <source>
        <strain evidence="3 4">ET3-3</strain>
    </source>
</reference>
<dbReference type="Gene3D" id="3.20.20.30">
    <property type="entry name" value="Luciferase-like domain"/>
    <property type="match status" value="2"/>
</dbReference>
<feature type="domain" description="Luciferase-like" evidence="2">
    <location>
        <begin position="20"/>
        <end position="119"/>
    </location>
</feature>
<evidence type="ECO:0000313" key="3">
    <source>
        <dbReference type="EMBL" id="MVU78494.1"/>
    </source>
</evidence>
<dbReference type="GO" id="GO:0016705">
    <property type="term" value="F:oxidoreductase activity, acting on paired donors, with incorporation or reduction of molecular oxygen"/>
    <property type="evidence" value="ECO:0007669"/>
    <property type="project" value="InterPro"/>
</dbReference>
<dbReference type="NCBIfam" id="TIGR03620">
    <property type="entry name" value="F420_MSMEG_4141"/>
    <property type="match status" value="1"/>
</dbReference>
<protein>
    <submittedName>
        <fullName evidence="3">TIGR03620 family F420-dependent LLM class oxidoreductase</fullName>
    </submittedName>
</protein>
<accession>A0A7K1UVU5</accession>
<evidence type="ECO:0000313" key="4">
    <source>
        <dbReference type="Proteomes" id="UP000466794"/>
    </source>
</evidence>
<dbReference type="Pfam" id="PF00296">
    <property type="entry name" value="Bac_luciferase"/>
    <property type="match status" value="1"/>
</dbReference>
<keyword evidence="1" id="KW-0560">Oxidoreductase</keyword>
<evidence type="ECO:0000256" key="1">
    <source>
        <dbReference type="ARBA" id="ARBA00023002"/>
    </source>
</evidence>
<dbReference type="PANTHER" id="PTHR43244">
    <property type="match status" value="1"/>
</dbReference>
<comment type="caution">
    <text evidence="3">The sequence shown here is derived from an EMBL/GenBank/DDBJ whole genome shotgun (WGS) entry which is preliminary data.</text>
</comment>
<evidence type="ECO:0000259" key="2">
    <source>
        <dbReference type="Pfam" id="PF00296"/>
    </source>
</evidence>